<organism evidence="1 2">
    <name type="scientific">Microbulbifer okhotskensis</name>
    <dbReference type="NCBI Taxonomy" id="2926617"/>
    <lineage>
        <taxon>Bacteria</taxon>
        <taxon>Pseudomonadati</taxon>
        <taxon>Pseudomonadota</taxon>
        <taxon>Gammaproteobacteria</taxon>
        <taxon>Cellvibrionales</taxon>
        <taxon>Microbulbiferaceae</taxon>
        <taxon>Microbulbifer</taxon>
    </lineage>
</organism>
<keyword evidence="2" id="KW-1185">Reference proteome</keyword>
<gene>
    <name evidence="1" type="ORF">MO867_23395</name>
</gene>
<feature type="non-terminal residue" evidence="1">
    <location>
        <position position="1"/>
    </location>
</feature>
<comment type="caution">
    <text evidence="1">The sequence shown here is derived from an EMBL/GenBank/DDBJ whole genome shotgun (WGS) entry which is preliminary data.</text>
</comment>
<dbReference type="EMBL" id="JALBWM010000598">
    <property type="protein sequence ID" value="MCO1337269.1"/>
    <property type="molecule type" value="Genomic_DNA"/>
</dbReference>
<dbReference type="RefSeq" id="WP_252473566.1">
    <property type="nucleotide sequence ID" value="NZ_JALBWM010000598.1"/>
</dbReference>
<evidence type="ECO:0000313" key="2">
    <source>
        <dbReference type="Proteomes" id="UP001139028"/>
    </source>
</evidence>
<accession>A0A9X2ET20</accession>
<protein>
    <submittedName>
        <fullName evidence="1">Uncharacterized protein</fullName>
    </submittedName>
</protein>
<dbReference type="Proteomes" id="UP001139028">
    <property type="component" value="Unassembled WGS sequence"/>
</dbReference>
<dbReference type="AlphaFoldDB" id="A0A9X2ET20"/>
<name>A0A9X2ET20_9GAMM</name>
<proteinExistence type="predicted"/>
<reference evidence="1" key="1">
    <citation type="journal article" date="2022" name="Arch. Microbiol.">
        <title>Microbulbifer okhotskensis sp. nov., isolated from a deep bottom sediment of the Okhotsk Sea.</title>
        <authorList>
            <person name="Romanenko L."/>
            <person name="Kurilenko V."/>
            <person name="Otstavnykh N."/>
            <person name="Velansky P."/>
            <person name="Isaeva M."/>
            <person name="Mikhailov V."/>
        </authorList>
    </citation>
    <scope>NUCLEOTIDE SEQUENCE</scope>
    <source>
        <strain evidence="1">OS29</strain>
    </source>
</reference>
<evidence type="ECO:0000313" key="1">
    <source>
        <dbReference type="EMBL" id="MCO1337269.1"/>
    </source>
</evidence>
<sequence length="65" mass="7353">DTLLSFKPSNTRFGYNSGSDALLVMRKFPAFNSEVHHPLGCYSSCIFSHYLYNPTVFLGDYLNAQ</sequence>